<dbReference type="RefSeq" id="WP_014452135.1">
    <property type="nucleotide sequence ID" value="NC_017095.1"/>
</dbReference>
<dbReference type="KEGG" id="fpe:Ferpe_1643"/>
<protein>
    <submittedName>
        <fullName evidence="3">Esterase/lipase</fullName>
    </submittedName>
</protein>
<accession>H9UDV8</accession>
<gene>
    <name evidence="3" type="ordered locus">Ferpe_1643</name>
</gene>
<proteinExistence type="predicted"/>
<dbReference type="EMBL" id="CP003260">
    <property type="protein sequence ID" value="AFG35701.1"/>
    <property type="molecule type" value="Genomic_DNA"/>
</dbReference>
<organism evidence="3 4">
    <name type="scientific">Fervidobacterium pennivorans (strain DSM 9078 / Ven5)</name>
    <dbReference type="NCBI Taxonomy" id="771875"/>
    <lineage>
        <taxon>Bacteria</taxon>
        <taxon>Thermotogati</taxon>
        <taxon>Thermotogota</taxon>
        <taxon>Thermotogae</taxon>
        <taxon>Thermotogales</taxon>
        <taxon>Fervidobacteriaceae</taxon>
        <taxon>Fervidobacterium</taxon>
    </lineage>
</organism>
<keyword evidence="1" id="KW-0378">Hydrolase</keyword>
<dbReference type="InterPro" id="IPR050300">
    <property type="entry name" value="GDXG_lipolytic_enzyme"/>
</dbReference>
<dbReference type="eggNOG" id="COG0657">
    <property type="taxonomic scope" value="Bacteria"/>
</dbReference>
<dbReference type="PANTHER" id="PTHR48081">
    <property type="entry name" value="AB HYDROLASE SUPERFAMILY PROTEIN C4A8.06C"/>
    <property type="match status" value="1"/>
</dbReference>
<evidence type="ECO:0000259" key="2">
    <source>
        <dbReference type="Pfam" id="PF07859"/>
    </source>
</evidence>
<feature type="domain" description="Alpha/beta hydrolase fold-3" evidence="2">
    <location>
        <begin position="75"/>
        <end position="275"/>
    </location>
</feature>
<evidence type="ECO:0000313" key="3">
    <source>
        <dbReference type="EMBL" id="AFG35701.1"/>
    </source>
</evidence>
<dbReference type="Proteomes" id="UP000007384">
    <property type="component" value="Chromosome"/>
</dbReference>
<dbReference type="PATRIC" id="fig|771875.3.peg.1659"/>
<dbReference type="PANTHER" id="PTHR48081:SF8">
    <property type="entry name" value="ALPHA_BETA HYDROLASE FOLD-3 DOMAIN-CONTAINING PROTEIN-RELATED"/>
    <property type="match status" value="1"/>
</dbReference>
<name>H9UDV8_FERPD</name>
<dbReference type="InterPro" id="IPR029058">
    <property type="entry name" value="AB_hydrolase_fold"/>
</dbReference>
<dbReference type="GO" id="GO:0016787">
    <property type="term" value="F:hydrolase activity"/>
    <property type="evidence" value="ECO:0007669"/>
    <property type="project" value="UniProtKB-KW"/>
</dbReference>
<dbReference type="Pfam" id="PF07859">
    <property type="entry name" value="Abhydrolase_3"/>
    <property type="match status" value="1"/>
</dbReference>
<evidence type="ECO:0000256" key="1">
    <source>
        <dbReference type="ARBA" id="ARBA00022801"/>
    </source>
</evidence>
<dbReference type="HOGENOM" id="CLU_012494_13_4_0"/>
<evidence type="ECO:0000313" key="4">
    <source>
        <dbReference type="Proteomes" id="UP000007384"/>
    </source>
</evidence>
<sequence>MGVAVSTFSRLMYTLLKVMRFSNIVEKKIRENNFNKSPAPPKKSIYRIADVSLSHILERQVWEIKTKNSRPETVVIFLHGGAYVANISKMHWRVVQKIVEMIHPIIYVPDYPIAPESNWEDTYKFMDELYCKVQEKYEDKKIVFIGDSAGGGLALGFAQKLRDEGKNLPNHIVLFSPWLDLNMNNPELKEYEKKDVILTIRGLKSAAQKYAAGADLKNPYLSPIYGDFSKLCPITVFTGTNDLLHPDSKKLREVCTSQNLPLNYFEYPGMFHDWVVFTFLPESKDALKKVKEILVTGVKF</sequence>
<reference evidence="3" key="1">
    <citation type="submission" date="2012-03" db="EMBL/GenBank/DDBJ databases">
        <title>Complete sequence of Fervidobacterium pennivorans DSM 9078.</title>
        <authorList>
            <consortium name="US DOE Joint Genome Institute"/>
            <person name="Lucas S."/>
            <person name="Han J."/>
            <person name="Lapidus A."/>
            <person name="Cheng J.-F."/>
            <person name="Goodwin L."/>
            <person name="Pitluck S."/>
            <person name="Peters L."/>
            <person name="Ovchinnikova G."/>
            <person name="Lu M."/>
            <person name="Detter J.C."/>
            <person name="Han C."/>
            <person name="Tapia R."/>
            <person name="Land M."/>
            <person name="Hauser L."/>
            <person name="Kyrpides N."/>
            <person name="Ivanova N."/>
            <person name="Pagani I."/>
            <person name="Noll K.M."/>
            <person name="Woyke T."/>
        </authorList>
    </citation>
    <scope>NUCLEOTIDE SEQUENCE</scope>
    <source>
        <strain evidence="3">DSM 9078</strain>
    </source>
</reference>
<keyword evidence="4" id="KW-1185">Reference proteome</keyword>
<dbReference type="InterPro" id="IPR013094">
    <property type="entry name" value="AB_hydrolase_3"/>
</dbReference>
<dbReference type="AlphaFoldDB" id="H9UDV8"/>
<dbReference type="STRING" id="771875.Ferpe_1643"/>
<dbReference type="SUPFAM" id="SSF53474">
    <property type="entry name" value="alpha/beta-Hydrolases"/>
    <property type="match status" value="1"/>
</dbReference>
<dbReference type="PROSITE" id="PS50890">
    <property type="entry name" value="PUA"/>
    <property type="match status" value="1"/>
</dbReference>
<dbReference type="Gene3D" id="3.40.50.1820">
    <property type="entry name" value="alpha/beta hydrolase"/>
    <property type="match status" value="1"/>
</dbReference>